<organism evidence="1 2">
    <name type="scientific">Enterococcus phage IME-EFm5</name>
    <dbReference type="NCBI Taxonomy" id="1718158"/>
    <lineage>
        <taxon>Viruses</taxon>
        <taxon>Duplodnaviria</taxon>
        <taxon>Heunggongvirae</taxon>
        <taxon>Uroviricota</taxon>
        <taxon>Caudoviricetes</taxon>
        <taxon>Efemquintavirus</taxon>
        <taxon>Efemquintavirus Efm5</taxon>
    </lineage>
</organism>
<proteinExistence type="predicted"/>
<evidence type="ECO:0000313" key="1">
    <source>
        <dbReference type="EMBL" id="ALF02033.1"/>
    </source>
</evidence>
<dbReference type="RefSeq" id="YP_009200934.1">
    <property type="nucleotide sequence ID" value="NC_028826.1"/>
</dbReference>
<dbReference type="EMBL" id="KT588072">
    <property type="protein sequence ID" value="ALF02033.1"/>
    <property type="molecule type" value="Genomic_DNA"/>
</dbReference>
<keyword evidence="2" id="KW-1185">Reference proteome</keyword>
<dbReference type="Proteomes" id="UP000203130">
    <property type="component" value="Segment"/>
</dbReference>
<protein>
    <submittedName>
        <fullName evidence="1">Uncharacterized protein</fullName>
    </submittedName>
</protein>
<gene>
    <name evidence="1" type="ORF">EFm5_64</name>
</gene>
<sequence length="143" mass="17322">MENEIIYITDYTEWTKGQCRKCKGIKYWNAYYRSDNHLCDDCLSPTGMYYDLTDEQAQKIEKEIAWIVDDRVRDIKHDVDYTVRTVPFVLKPFFEHTKFRVFGETETYSKSEFIEKFKDMEVKSVIPINNKFVLKLQHKAWFF</sequence>
<name>A0A0M3ULD6_9CAUD</name>
<accession>A0A0M3ULD6</accession>
<dbReference type="GeneID" id="26628103"/>
<reference evidence="1 2" key="1">
    <citation type="submission" date="2015-08" db="EMBL/GenBank/DDBJ databases">
        <title>Complete genome sequence analysis of novel bacteriophage IME-EFm5.</title>
        <authorList>
            <person name="Gong P."/>
            <person name="Han W."/>
            <person name="Gu J."/>
        </authorList>
    </citation>
    <scope>NUCLEOTIDE SEQUENCE [LARGE SCALE GENOMIC DNA]</scope>
</reference>
<evidence type="ECO:0000313" key="2">
    <source>
        <dbReference type="Proteomes" id="UP000203130"/>
    </source>
</evidence>
<dbReference type="KEGG" id="vg:26628103"/>